<protein>
    <submittedName>
        <fullName evidence="4">Uncharacterized protein</fullName>
    </submittedName>
</protein>
<feature type="region of interest" description="Disordered" evidence="1">
    <location>
        <begin position="1524"/>
        <end position="1552"/>
    </location>
</feature>
<dbReference type="Proteomes" id="UP001500416">
    <property type="component" value="Unassembled WGS sequence"/>
</dbReference>
<gene>
    <name evidence="4" type="ORF">GCM10010492_50120</name>
</gene>
<dbReference type="Gene3D" id="2.180.10.10">
    <property type="entry name" value="RHS repeat-associated core"/>
    <property type="match status" value="2"/>
</dbReference>
<dbReference type="Pfam" id="PF05593">
    <property type="entry name" value="RHS_repeat"/>
    <property type="match status" value="1"/>
</dbReference>
<keyword evidence="2" id="KW-0812">Transmembrane</keyword>
<dbReference type="InterPro" id="IPR022385">
    <property type="entry name" value="Rhs_assc_core"/>
</dbReference>
<keyword evidence="5" id="KW-1185">Reference proteome</keyword>
<dbReference type="NCBIfam" id="NF033679">
    <property type="entry name" value="DNRLRE_dom"/>
    <property type="match status" value="1"/>
</dbReference>
<dbReference type="RefSeq" id="WP_343936322.1">
    <property type="nucleotide sequence ID" value="NZ_BAAABU010000013.1"/>
</dbReference>
<evidence type="ECO:0000256" key="1">
    <source>
        <dbReference type="SAM" id="MobiDB-lite"/>
    </source>
</evidence>
<name>A0ABN0UB79_9PSEU</name>
<feature type="compositionally biased region" description="Polar residues" evidence="1">
    <location>
        <begin position="1913"/>
        <end position="1923"/>
    </location>
</feature>
<keyword evidence="2" id="KW-1133">Transmembrane helix</keyword>
<evidence type="ECO:0000313" key="5">
    <source>
        <dbReference type="Proteomes" id="UP001500416"/>
    </source>
</evidence>
<dbReference type="InterPro" id="IPR031325">
    <property type="entry name" value="RHS_repeat"/>
</dbReference>
<proteinExistence type="predicted"/>
<evidence type="ECO:0000256" key="3">
    <source>
        <dbReference type="SAM" id="SignalP"/>
    </source>
</evidence>
<dbReference type="EMBL" id="BAAABU010000013">
    <property type="protein sequence ID" value="GAA0244777.1"/>
    <property type="molecule type" value="Genomic_DNA"/>
</dbReference>
<feature type="region of interest" description="Disordered" evidence="1">
    <location>
        <begin position="709"/>
        <end position="737"/>
    </location>
</feature>
<keyword evidence="3" id="KW-0732">Signal</keyword>
<feature type="region of interest" description="Disordered" evidence="1">
    <location>
        <begin position="1737"/>
        <end position="1765"/>
    </location>
</feature>
<dbReference type="InterPro" id="IPR050708">
    <property type="entry name" value="T6SS_VgrG/RHS"/>
</dbReference>
<dbReference type="PANTHER" id="PTHR32305">
    <property type="match status" value="1"/>
</dbReference>
<feature type="region of interest" description="Disordered" evidence="1">
    <location>
        <begin position="1913"/>
        <end position="1940"/>
    </location>
</feature>
<feature type="compositionally biased region" description="Low complexity" evidence="1">
    <location>
        <begin position="1822"/>
        <end position="1837"/>
    </location>
</feature>
<feature type="compositionally biased region" description="Polar residues" evidence="1">
    <location>
        <begin position="1541"/>
        <end position="1552"/>
    </location>
</feature>
<feature type="region of interest" description="Disordered" evidence="1">
    <location>
        <begin position="80"/>
        <end position="99"/>
    </location>
</feature>
<comment type="caution">
    <text evidence="4">The sequence shown here is derived from an EMBL/GenBank/DDBJ whole genome shotgun (WGS) entry which is preliminary data.</text>
</comment>
<feature type="compositionally biased region" description="Polar residues" evidence="1">
    <location>
        <begin position="80"/>
        <end position="95"/>
    </location>
</feature>
<dbReference type="NCBIfam" id="TIGR01643">
    <property type="entry name" value="YD_repeat_2x"/>
    <property type="match status" value="2"/>
</dbReference>
<keyword evidence="2" id="KW-0472">Membrane</keyword>
<feature type="compositionally biased region" description="Low complexity" evidence="1">
    <location>
        <begin position="709"/>
        <end position="719"/>
    </location>
</feature>
<sequence length="2204" mass="230662">MAASSARSTDRPLPRRTRLLAIALAVVLTAGAAETTTTPAVAAPDPAPAAGPVVQSRPDVVSAAVSARAQGSKVEVESLRTGSSTTWANPDGTMTTDEHSGAVRFRTSEGRWKDVDLTWRRDRDGTVAPGGHPLRVKLGKDHAKAGGLLVAAAAQDGAREVRWDAPWPLPKPELDGTKARYADVEPGVDFLVHTRRSGFEYDFVVKNRPTAAPVWRIPLRIKGLTVRQEPDGAIAFLDDKGEVHSSIPVAYMWDAEIDQRSGEPVNRARVDLRVEGEHLVVAPDPAWVLDAKRSFPITVDPTYAVANAFPNFDTWAQSDYTSDQSTSPELKLGTYNGGAVKARSFLNVPVAPFKGKQILGATLSLFETWSYSCTPSTMIVRSAQLASTATRWTSQPTIGSQYGSTNVAKGHDSGCPAGRMSVPITPLVQAWSNATYTVGGMVLMAGNESDSNSWKRFHSSEGSADPYISYTYNRPPTVPAKPMIVNAVSYAAPGASTYLYTANRRTWVSSKGTDADGNNVRYEFEFHTSTAGTAATLKATCTSSSYPSGTTAGCQPNADLPDNTAIVVRARTTDGFLKSGWSPWALVRIAATTPAVPTVSCPYPNGSWTDTPPTTDVTCTITATGTGWSAPGYVRVNVDTKPYPTNFTGGPPGHLKITPTSMGGDGKVTVTLPRTPGQHSIAVRAETPSGLLSGLGGYSFGYGGANMTSPSTAPRTTTTDGVRITASGPPKGTSGSVTATLKWRLSGYGGSSETTGWNTATNAPLTVTDNGAAGVAVSGTWSTRAETQDAQLDSDPGTAGLQPTPLDERLPALLDVQVCLVYSASTQCTWSQSRTTVLRVPHAFGNGFPTAEAGPGEMALWTGEFHTEATDVEVAGYTGTLTVARSHSTFAGPTDAVNGIFGPGWTAAVDGAGVGAADLRVVDNTRVDGTLALVDGKDTTQLFQAPDGTRRTTATLQNGAWVPADEETSAGRGRLTVTGSGASTTIAYTEDDGTTTTFTTTPATAPTSAAAGRFRASTVAQAGVASTAVHLYDATNGRVVRIIAPAAPGVTCVDGAGAYTGAVGCRSLRMEYGTSGSANGRLVAVWLETFHPDKAGGAGMDSTKVASYSYDPSGRLSEATDPRNGLATAYGYDSANRITSVKPAGQVPYRLTYTAAPNVKLASVQRDRPAGDPTGGTATLASFVYGVPTTGPGLPDLSAGSVQRWGQASAPTTGFAVFGPGHPVTSTSPADIGSGDWEHAELHYTDGQGYAVNTAQHGAGAWQFTATDYDPRGNVVRELDERALRVVVDGRLPAGAATDHLATITVYNADILDGARVLTPAGTMVTETFGPARWAALRSGEIEWLRVHTKADYDQNAPNGGINAATGMPYRLRTSETSWVHDPGTGTDVEVLARSFTGYAPTVAGDPDGWALGLPSTSTTDVDRDGAVSAGDIVKTTRYDAEGRVVETRQPASDGHDAGTVRTVHYTTEANAAVPECGAKPQWAGLVCRSQPAAAPTSGPSLPSVSTTGYDYLLAPTTVVETSGPVTRTTTTSYRPDGRPQSVSTAVTGLSGSTPVTRKEIAYDPSTGEVTTVTARDADGSTAATTRTTQDGWGRQTTYQPSGDAPTTTTYDAAGGIATVTDPTGTTTRYSYDGTDANGQAERRGLPTKVDVTRNGTTRSAAAAYDPDGSLVKHALPGGITRHIDLDHTGEAVGLRYTGQITTRGDDGSTTVVPDGGWLTWSLDSDLAGRVVREWTPDGAAFTGPPAADDPQPDDPGDVGDAVPYHRAFDYDGAGRLVQVRDRTAAGTGGDVTDPAQAPPCQTRTYTFDRNHNRTGRTITPAADDGSCATTGGTTTTRRFDTADRPATGADGSGAYTYDPLGRTLALPAADAPTPRSGDISLSYYDNDLARSISQGGVTTTFTLDAADRRSSETVTDAGSTTRTVHHYTDRGDSPSWTSTGTSTRHHLKLLGDHLNLTIDQDDQADVVIVNAHGDIVSTVDLPAGATPATALSGWSNFDEYGNPRSSTTADTASPRYGWLGAAQRAASPTGLVMMGVRVYNPVTGSFGSVDPVAGGNANAYTYPTDPVNQFDLDGQKLKEERGGGCGCGVSPRSALRKVNKALKKAKNSLRKAPKKLRKSLMRKLRQAQKAKNRASRSAVRGKVSGDCVEALITLAAAVLAIVLIPLGGHPVLMWIIAGGVAWAIWKAVNQVDEECRRHYNNRL</sequence>
<feature type="chain" id="PRO_5045193168" evidence="3">
    <location>
        <begin position="33"/>
        <end position="2204"/>
    </location>
</feature>
<dbReference type="InterPro" id="IPR018247">
    <property type="entry name" value="EF_Hand_1_Ca_BS"/>
</dbReference>
<feature type="signal peptide" evidence="3">
    <location>
        <begin position="1"/>
        <end position="32"/>
    </location>
</feature>
<feature type="transmembrane region" description="Helical" evidence="2">
    <location>
        <begin position="2151"/>
        <end position="2177"/>
    </location>
</feature>
<dbReference type="InterPro" id="IPR006530">
    <property type="entry name" value="YD"/>
</dbReference>
<feature type="compositionally biased region" description="Polar residues" evidence="1">
    <location>
        <begin position="1582"/>
        <end position="1611"/>
    </location>
</feature>
<evidence type="ECO:0000313" key="4">
    <source>
        <dbReference type="EMBL" id="GAA0244777.1"/>
    </source>
</evidence>
<feature type="compositionally biased region" description="Polar residues" evidence="1">
    <location>
        <begin position="1621"/>
        <end position="1630"/>
    </location>
</feature>
<dbReference type="PROSITE" id="PS00018">
    <property type="entry name" value="EF_HAND_1"/>
    <property type="match status" value="1"/>
</dbReference>
<feature type="region of interest" description="Disordered" evidence="1">
    <location>
        <begin position="1785"/>
        <end position="1855"/>
    </location>
</feature>
<dbReference type="PANTHER" id="PTHR32305:SF15">
    <property type="entry name" value="PROTEIN RHSA-RELATED"/>
    <property type="match status" value="1"/>
</dbReference>
<accession>A0ABN0UB79</accession>
<organism evidence="4 5">
    <name type="scientific">Saccharothrix mutabilis subsp. mutabilis</name>
    <dbReference type="NCBI Taxonomy" id="66855"/>
    <lineage>
        <taxon>Bacteria</taxon>
        <taxon>Bacillati</taxon>
        <taxon>Actinomycetota</taxon>
        <taxon>Actinomycetes</taxon>
        <taxon>Pseudonocardiales</taxon>
        <taxon>Pseudonocardiaceae</taxon>
        <taxon>Saccharothrix</taxon>
    </lineage>
</organism>
<dbReference type="NCBIfam" id="TIGR03696">
    <property type="entry name" value="Rhs_assc_core"/>
    <property type="match status" value="1"/>
</dbReference>
<feature type="region of interest" description="Disordered" evidence="1">
    <location>
        <begin position="1579"/>
        <end position="1641"/>
    </location>
</feature>
<reference evidence="4 5" key="1">
    <citation type="journal article" date="2019" name="Int. J. Syst. Evol. Microbiol.">
        <title>The Global Catalogue of Microorganisms (GCM) 10K type strain sequencing project: providing services to taxonomists for standard genome sequencing and annotation.</title>
        <authorList>
            <consortium name="The Broad Institute Genomics Platform"/>
            <consortium name="The Broad Institute Genome Sequencing Center for Infectious Disease"/>
            <person name="Wu L."/>
            <person name="Ma J."/>
        </authorList>
    </citation>
    <scope>NUCLEOTIDE SEQUENCE [LARGE SCALE GENOMIC DNA]</scope>
    <source>
        <strain evidence="4 5">JCM 3380</strain>
    </source>
</reference>
<evidence type="ECO:0000256" key="2">
    <source>
        <dbReference type="SAM" id="Phobius"/>
    </source>
</evidence>